<evidence type="ECO:0000313" key="3">
    <source>
        <dbReference type="Proteomes" id="UP000492821"/>
    </source>
</evidence>
<evidence type="ECO:0000256" key="1">
    <source>
        <dbReference type="SAM" id="MobiDB-lite"/>
    </source>
</evidence>
<protein>
    <submittedName>
        <fullName evidence="4">NADAR domain-containing protein</fullName>
    </submittedName>
</protein>
<reference evidence="3" key="1">
    <citation type="journal article" date="2013" name="Genetics">
        <title>The draft genome and transcriptome of Panagrellus redivivus are shaped by the harsh demands of a free-living lifestyle.</title>
        <authorList>
            <person name="Srinivasan J."/>
            <person name="Dillman A.R."/>
            <person name="Macchietto M.G."/>
            <person name="Heikkinen L."/>
            <person name="Lakso M."/>
            <person name="Fracchia K.M."/>
            <person name="Antoshechkin I."/>
            <person name="Mortazavi A."/>
            <person name="Wong G."/>
            <person name="Sternberg P.W."/>
        </authorList>
    </citation>
    <scope>NUCLEOTIDE SEQUENCE [LARGE SCALE GENOMIC DNA]</scope>
    <source>
        <strain evidence="3">MT8872</strain>
    </source>
</reference>
<dbReference type="Gene3D" id="1.10.357.40">
    <property type="entry name" value="YbiA-like"/>
    <property type="match status" value="1"/>
</dbReference>
<name>A0A7E4V5M3_PANRE</name>
<proteinExistence type="predicted"/>
<evidence type="ECO:0000313" key="4">
    <source>
        <dbReference type="WBParaSite" id="Pan_g16811.t1"/>
    </source>
</evidence>
<feature type="region of interest" description="Disordered" evidence="1">
    <location>
        <begin position="1"/>
        <end position="70"/>
    </location>
</feature>
<sequence>MSTPVDIKKRDAALQERKKQEKPPKSPKKNLAAGGDTRRPPSNPGGGGASSSRAVQAPSDRNRRRPRSEGYVDDADYSNFTWDDWVGRPLPPLIHFAEIPIGPRNLLPFHGRDHFLSTFYPARFVIEGHQYYSVEGYYEAVKIFCNIDVAAAQKLSHIISAAEAKKVARNLLREKRIPRAQIDMWKETQGVRALYNAITAKFTQNEALREKLKATKDKLLVHSYPSDNVYASGCTEDKLRAWAERFAGKAIKIPLYQDLTNIQEYLTPTGAGKNILGYITMRVRAELNAYDTSTDVFARLSVN</sequence>
<dbReference type="Pfam" id="PF08719">
    <property type="entry name" value="NADAR"/>
    <property type="match status" value="1"/>
</dbReference>
<keyword evidence="3" id="KW-1185">Reference proteome</keyword>
<evidence type="ECO:0000259" key="2">
    <source>
        <dbReference type="Pfam" id="PF08719"/>
    </source>
</evidence>
<feature type="domain" description="NADAR" evidence="2">
    <location>
        <begin position="113"/>
        <end position="287"/>
    </location>
</feature>
<feature type="compositionally biased region" description="Basic and acidic residues" evidence="1">
    <location>
        <begin position="1"/>
        <end position="24"/>
    </location>
</feature>
<dbReference type="InterPro" id="IPR037238">
    <property type="entry name" value="YbiA-like_sf"/>
</dbReference>
<dbReference type="InterPro" id="IPR012816">
    <property type="entry name" value="NADAR"/>
</dbReference>
<accession>A0A7E4V5M3</accession>
<reference evidence="4" key="2">
    <citation type="submission" date="2020-10" db="UniProtKB">
        <authorList>
            <consortium name="WormBaseParasite"/>
        </authorList>
    </citation>
    <scope>IDENTIFICATION</scope>
</reference>
<dbReference type="Proteomes" id="UP000492821">
    <property type="component" value="Unassembled WGS sequence"/>
</dbReference>
<dbReference type="CDD" id="cd15457">
    <property type="entry name" value="NADAR"/>
    <property type="match status" value="1"/>
</dbReference>
<dbReference type="WBParaSite" id="Pan_g16811.t1">
    <property type="protein sequence ID" value="Pan_g16811.t1"/>
    <property type="gene ID" value="Pan_g16811"/>
</dbReference>
<organism evidence="3 4">
    <name type="scientific">Panagrellus redivivus</name>
    <name type="common">Microworm</name>
    <dbReference type="NCBI Taxonomy" id="6233"/>
    <lineage>
        <taxon>Eukaryota</taxon>
        <taxon>Metazoa</taxon>
        <taxon>Ecdysozoa</taxon>
        <taxon>Nematoda</taxon>
        <taxon>Chromadorea</taxon>
        <taxon>Rhabditida</taxon>
        <taxon>Tylenchina</taxon>
        <taxon>Panagrolaimomorpha</taxon>
        <taxon>Panagrolaimoidea</taxon>
        <taxon>Panagrolaimidae</taxon>
        <taxon>Panagrellus</taxon>
    </lineage>
</organism>
<dbReference type="AlphaFoldDB" id="A0A7E4V5M3"/>
<dbReference type="SUPFAM" id="SSF143990">
    <property type="entry name" value="YbiA-like"/>
    <property type="match status" value="1"/>
</dbReference>